<reference evidence="3" key="2">
    <citation type="submission" date="2023-01" db="EMBL/GenBank/DDBJ databases">
        <title>Human gut microbiome strain richness.</title>
        <authorList>
            <person name="Chen-Liaw A."/>
        </authorList>
    </citation>
    <scope>NUCLEOTIDE SEQUENCE</scope>
    <source>
        <strain evidence="3">1001217st2_G6_1001217B_191108</strain>
    </source>
</reference>
<comment type="caution">
    <text evidence="4">The sequence shown here is derived from an EMBL/GenBank/DDBJ whole genome shotgun (WGS) entry which is preliminary data.</text>
</comment>
<keyword evidence="2" id="KW-0732">Signal</keyword>
<accession>A0A3E3AG48</accession>
<evidence type="ECO:0000256" key="1">
    <source>
        <dbReference type="SAM" id="MobiDB-lite"/>
    </source>
</evidence>
<dbReference type="PROSITE" id="PS51257">
    <property type="entry name" value="PROKAR_LIPOPROTEIN"/>
    <property type="match status" value="1"/>
</dbReference>
<evidence type="ECO:0008006" key="6">
    <source>
        <dbReference type="Google" id="ProtNLM"/>
    </source>
</evidence>
<dbReference type="RefSeq" id="WP_008791709.1">
    <property type="nucleotide sequence ID" value="NZ_AP031443.1"/>
</dbReference>
<evidence type="ECO:0000256" key="2">
    <source>
        <dbReference type="SAM" id="SignalP"/>
    </source>
</evidence>
<dbReference type="Proteomes" id="UP001211987">
    <property type="component" value="Unassembled WGS sequence"/>
</dbReference>
<reference evidence="4 5" key="1">
    <citation type="submission" date="2018-08" db="EMBL/GenBank/DDBJ databases">
        <title>A genome reference for cultivated species of the human gut microbiota.</title>
        <authorList>
            <person name="Zou Y."/>
            <person name="Xue W."/>
            <person name="Luo G."/>
        </authorList>
    </citation>
    <scope>NUCLEOTIDE SEQUENCE [LARGE SCALE GENOMIC DNA]</scope>
    <source>
        <strain evidence="4 5">OM06-4</strain>
    </source>
</reference>
<dbReference type="AlphaFoldDB" id="A0A3E3AG48"/>
<dbReference type="Proteomes" id="UP000261032">
    <property type="component" value="Unassembled WGS sequence"/>
</dbReference>
<dbReference type="GeneID" id="64195699"/>
<proteinExistence type="predicted"/>
<dbReference type="EMBL" id="QUSL01000022">
    <property type="protein sequence ID" value="RGD83675.1"/>
    <property type="molecule type" value="Genomic_DNA"/>
</dbReference>
<feature type="region of interest" description="Disordered" evidence="1">
    <location>
        <begin position="27"/>
        <end position="52"/>
    </location>
</feature>
<sequence>MKRILKSICCLLLLFAMSFSIVGCSNNDDTNKDSNNNTTTNESDEDNGLEGIDSRVKNKFSSDYKVNRDDVNEAVNYIRDNIDDVKDKEVAKKLYEHGSYLEMAADKGEVDDDNSIRDLGISTKEYAAKVYNAKDGEVDDIIADAKVRFDQFKTDLDSGVDTAVDKFMDFFK</sequence>
<protein>
    <recommendedName>
        <fullName evidence="6">Lipoprotein</fullName>
    </recommendedName>
</protein>
<evidence type="ECO:0000313" key="5">
    <source>
        <dbReference type="Proteomes" id="UP000261032"/>
    </source>
</evidence>
<evidence type="ECO:0000313" key="3">
    <source>
        <dbReference type="EMBL" id="MDB7083149.1"/>
    </source>
</evidence>
<feature type="compositionally biased region" description="Low complexity" evidence="1">
    <location>
        <begin position="27"/>
        <end position="41"/>
    </location>
</feature>
<organism evidence="4 5">
    <name type="scientific">Thomasclavelia ramosa</name>
    <dbReference type="NCBI Taxonomy" id="1547"/>
    <lineage>
        <taxon>Bacteria</taxon>
        <taxon>Bacillati</taxon>
        <taxon>Bacillota</taxon>
        <taxon>Erysipelotrichia</taxon>
        <taxon>Erysipelotrichales</taxon>
        <taxon>Coprobacillaceae</taxon>
        <taxon>Thomasclavelia</taxon>
    </lineage>
</organism>
<feature type="chain" id="PRO_5043181945" description="Lipoprotein" evidence="2">
    <location>
        <begin position="23"/>
        <end position="172"/>
    </location>
</feature>
<evidence type="ECO:0000313" key="4">
    <source>
        <dbReference type="EMBL" id="RGD83675.1"/>
    </source>
</evidence>
<gene>
    <name evidence="4" type="ORF">DXB93_12870</name>
    <name evidence="3" type="ORF">PM738_04985</name>
</gene>
<name>A0A3E3AG48_9FIRM</name>
<dbReference type="EMBL" id="JAQLKE010000005">
    <property type="protein sequence ID" value="MDB7083149.1"/>
    <property type="molecule type" value="Genomic_DNA"/>
</dbReference>
<feature type="signal peptide" evidence="2">
    <location>
        <begin position="1"/>
        <end position="22"/>
    </location>
</feature>